<evidence type="ECO:0000256" key="6">
    <source>
        <dbReference type="ARBA" id="ARBA00023242"/>
    </source>
</evidence>
<dbReference type="SUPFAM" id="SSF56235">
    <property type="entry name" value="N-terminal nucleophile aminohydrolases (Ntn hydrolases)"/>
    <property type="match status" value="1"/>
</dbReference>
<dbReference type="Pfam" id="PF10584">
    <property type="entry name" value="Proteasome_A_N"/>
    <property type="match status" value="1"/>
</dbReference>
<dbReference type="InterPro" id="IPR023332">
    <property type="entry name" value="Proteasome_alpha-type"/>
</dbReference>
<dbReference type="PROSITE" id="PS51475">
    <property type="entry name" value="PROTEASOME_ALPHA_2"/>
    <property type="match status" value="1"/>
</dbReference>
<evidence type="ECO:0000256" key="2">
    <source>
        <dbReference type="ARBA" id="ARBA00004496"/>
    </source>
</evidence>
<dbReference type="GO" id="GO:0019773">
    <property type="term" value="C:proteasome core complex, alpha-subunit complex"/>
    <property type="evidence" value="ECO:0007669"/>
    <property type="project" value="UniProtKB-UniRule"/>
</dbReference>
<evidence type="ECO:0000256" key="8">
    <source>
        <dbReference type="SAM" id="Coils"/>
    </source>
</evidence>
<evidence type="ECO:0000313" key="10">
    <source>
        <dbReference type="EMBL" id="KAJ8029165.1"/>
    </source>
</evidence>
<dbReference type="SMART" id="SM00948">
    <property type="entry name" value="Proteasome_A_N"/>
    <property type="match status" value="1"/>
</dbReference>
<dbReference type="InterPro" id="IPR000426">
    <property type="entry name" value="Proteasome_asu_N"/>
</dbReference>
<comment type="caution">
    <text evidence="10">The sequence shown here is derived from an EMBL/GenBank/DDBJ whole genome shotgun (WGS) entry which is preliminary data.</text>
</comment>
<evidence type="ECO:0000256" key="4">
    <source>
        <dbReference type="ARBA" id="ARBA00022490"/>
    </source>
</evidence>
<name>A0A9Q1BMG8_HOLLE</name>
<accession>A0A9Q1BMG8</accession>
<keyword evidence="5 7" id="KW-0647">Proteasome</keyword>
<dbReference type="GO" id="GO:0005634">
    <property type="term" value="C:nucleus"/>
    <property type="evidence" value="ECO:0007669"/>
    <property type="project" value="UniProtKB-SubCell"/>
</dbReference>
<dbReference type="Pfam" id="PF00227">
    <property type="entry name" value="Proteasome"/>
    <property type="match status" value="1"/>
</dbReference>
<keyword evidence="8" id="KW-0175">Coiled coil</keyword>
<dbReference type="CDD" id="cd03752">
    <property type="entry name" value="proteasome_alpha_type_4"/>
    <property type="match status" value="1"/>
</dbReference>
<evidence type="ECO:0000256" key="1">
    <source>
        <dbReference type="ARBA" id="ARBA00004123"/>
    </source>
</evidence>
<dbReference type="InterPro" id="IPR016050">
    <property type="entry name" value="Proteasome_bsu_CS"/>
</dbReference>
<dbReference type="InterPro" id="IPR050115">
    <property type="entry name" value="Proteasome_alpha"/>
</dbReference>
<evidence type="ECO:0000259" key="9">
    <source>
        <dbReference type="PROSITE" id="PS00388"/>
    </source>
</evidence>
<comment type="subcellular location">
    <subcellularLocation>
        <location evidence="2">Cytoplasm</location>
    </subcellularLocation>
    <subcellularLocation>
        <location evidence="1">Nucleus</location>
    </subcellularLocation>
</comment>
<reference evidence="10" key="1">
    <citation type="submission" date="2021-10" db="EMBL/GenBank/DDBJ databases">
        <title>Tropical sea cucumber genome reveals ecological adaptation and Cuvierian tubules defense mechanism.</title>
        <authorList>
            <person name="Chen T."/>
        </authorList>
    </citation>
    <scope>NUCLEOTIDE SEQUENCE</scope>
    <source>
        <strain evidence="10">Nanhai2018</strain>
        <tissue evidence="10">Muscle</tissue>
    </source>
</reference>
<dbReference type="FunFam" id="3.60.20.10:FF:000022">
    <property type="entry name" value="Proteasome subunit alpha type"/>
    <property type="match status" value="1"/>
</dbReference>
<dbReference type="NCBIfam" id="NF003075">
    <property type="entry name" value="PRK03996.1"/>
    <property type="match status" value="1"/>
</dbReference>
<evidence type="ECO:0000256" key="3">
    <source>
        <dbReference type="ARBA" id="ARBA00021341"/>
    </source>
</evidence>
<dbReference type="EMBL" id="JAIZAY010000014">
    <property type="protein sequence ID" value="KAJ8029165.1"/>
    <property type="molecule type" value="Genomic_DNA"/>
</dbReference>
<evidence type="ECO:0000256" key="5">
    <source>
        <dbReference type="ARBA" id="ARBA00022942"/>
    </source>
</evidence>
<dbReference type="GO" id="GO:0005737">
    <property type="term" value="C:cytoplasm"/>
    <property type="evidence" value="ECO:0007669"/>
    <property type="project" value="UniProtKB-SubCell"/>
</dbReference>
<sequence>MLYFHCTTVHPHYFLQENWNSDPRFIFLICHADLCCCCYSHRPVIPLSKMSRRYDSRTTIFSPEGRLYQVEYAMEAIGHAGTSLGILASDGVLLAAERRNTHKLLDEVVFSDKIYKLNDDMACSVSGITSDANVLTNELRVIAQRHLLQYQESIPCEQLVSILCDTKQFYTQAGGKRPFGVSILYMGWDKHYGFQLYQSDPSGNYGGWKATCIGNNSAAAVSMLKQEYKEGETKLTDALALAVKVLSKTLDMTKVTPEKLEIATLTRENNKTKIRILPADEVQKYITEFEAETAKAEAEKKKKEEKK</sequence>
<protein>
    <recommendedName>
        <fullName evidence="3">Proteasome subunit alpha type-4</fullName>
    </recommendedName>
</protein>
<feature type="coiled-coil region" evidence="8">
    <location>
        <begin position="279"/>
        <end position="306"/>
    </location>
</feature>
<dbReference type="OrthoDB" id="431557at2759"/>
<dbReference type="Gene3D" id="3.60.20.10">
    <property type="entry name" value="Glutamine Phosphoribosylpyrophosphate, subunit 1, domain 1"/>
    <property type="match status" value="1"/>
</dbReference>
<keyword evidence="4" id="KW-0963">Cytoplasm</keyword>
<dbReference type="InterPro" id="IPR001353">
    <property type="entry name" value="Proteasome_sua/b"/>
</dbReference>
<proteinExistence type="inferred from homology"/>
<dbReference type="Proteomes" id="UP001152320">
    <property type="component" value="Chromosome 14"/>
</dbReference>
<keyword evidence="11" id="KW-1185">Reference proteome</keyword>
<feature type="domain" description="Proteasome alpha-type subunits" evidence="9">
    <location>
        <begin position="54"/>
        <end position="76"/>
    </location>
</feature>
<keyword evidence="6" id="KW-0539">Nucleus</keyword>
<dbReference type="PANTHER" id="PTHR11599">
    <property type="entry name" value="PROTEASOME SUBUNIT ALPHA/BETA"/>
    <property type="match status" value="1"/>
</dbReference>
<dbReference type="InterPro" id="IPR029055">
    <property type="entry name" value="Ntn_hydrolases_N"/>
</dbReference>
<dbReference type="PROSITE" id="PS00388">
    <property type="entry name" value="PROTEASOME_ALPHA_1"/>
    <property type="match status" value="1"/>
</dbReference>
<dbReference type="GO" id="GO:0006511">
    <property type="term" value="P:ubiquitin-dependent protein catabolic process"/>
    <property type="evidence" value="ECO:0007669"/>
    <property type="project" value="InterPro"/>
</dbReference>
<organism evidence="10 11">
    <name type="scientific">Holothuria leucospilota</name>
    <name type="common">Black long sea cucumber</name>
    <name type="synonym">Mertensiothuria leucospilota</name>
    <dbReference type="NCBI Taxonomy" id="206669"/>
    <lineage>
        <taxon>Eukaryota</taxon>
        <taxon>Metazoa</taxon>
        <taxon>Echinodermata</taxon>
        <taxon>Eleutherozoa</taxon>
        <taxon>Echinozoa</taxon>
        <taxon>Holothuroidea</taxon>
        <taxon>Aspidochirotacea</taxon>
        <taxon>Aspidochirotida</taxon>
        <taxon>Holothuriidae</taxon>
        <taxon>Holothuria</taxon>
    </lineage>
</organism>
<comment type="similarity">
    <text evidence="7">Belongs to the peptidase T1A family.</text>
</comment>
<evidence type="ECO:0000256" key="7">
    <source>
        <dbReference type="PROSITE-ProRule" id="PRU00808"/>
    </source>
</evidence>
<evidence type="ECO:0000313" key="11">
    <source>
        <dbReference type="Proteomes" id="UP001152320"/>
    </source>
</evidence>
<dbReference type="PROSITE" id="PS00854">
    <property type="entry name" value="PROTEASOME_BETA_1"/>
    <property type="match status" value="1"/>
</dbReference>
<gene>
    <name evidence="10" type="ORF">HOLleu_28497</name>
</gene>
<dbReference type="AlphaFoldDB" id="A0A9Q1BMG8"/>